<accession>A0AAD2QDS0</accession>
<evidence type="ECO:0000256" key="1">
    <source>
        <dbReference type="SAM" id="Phobius"/>
    </source>
</evidence>
<keyword evidence="1" id="KW-1133">Transmembrane helix</keyword>
<feature type="transmembrane region" description="Helical" evidence="1">
    <location>
        <begin position="81"/>
        <end position="99"/>
    </location>
</feature>
<keyword evidence="1" id="KW-0472">Membrane</keyword>
<feature type="transmembrane region" description="Helical" evidence="1">
    <location>
        <begin position="6"/>
        <end position="30"/>
    </location>
</feature>
<sequence>MAEKGLIRGLVIGVPSLVVLGAASLSMLGYGAASAIESRFGVPTELTYDTPLDLLHLSSHAFSGWIEIADEIHTLENFKQLAIVMAAIGLAITLVFIGSHTPKVREPVIKAGSSIALMLSKIPGWQFIQRGRRWLRKEIIGFIPLAALSIAPWLLIFAMKTVLILFALLPYLGYVGAMKQLQTWIVSAEHCTPIGSRNERLILSDLPKTSAQQENKSKATPCLALWRNGSMIAEGRHVASTGSTIILFDPVSGNVTIEPTEGSSLRLHGLSAMTLKELIETPNTDN</sequence>
<proteinExistence type="predicted"/>
<gene>
    <name evidence="2" type="ORF">ERS370000_03925</name>
</gene>
<feature type="transmembrane region" description="Helical" evidence="1">
    <location>
        <begin position="140"/>
        <end position="173"/>
    </location>
</feature>
<dbReference type="AlphaFoldDB" id="A0AAD2QDS0"/>
<dbReference type="Proteomes" id="UP000044098">
    <property type="component" value="Unassembled WGS sequence"/>
</dbReference>
<dbReference type="RefSeq" id="WP_054456287.1">
    <property type="nucleotide sequence ID" value="NZ_CYTK01000006.1"/>
</dbReference>
<organism evidence="2 3">
    <name type="scientific">Achromobacter aegrifaciens</name>
    <dbReference type="NCBI Taxonomy" id="1287736"/>
    <lineage>
        <taxon>Bacteria</taxon>
        <taxon>Pseudomonadati</taxon>
        <taxon>Pseudomonadota</taxon>
        <taxon>Betaproteobacteria</taxon>
        <taxon>Burkholderiales</taxon>
        <taxon>Alcaligenaceae</taxon>
        <taxon>Achromobacter</taxon>
    </lineage>
</organism>
<comment type="caution">
    <text evidence="2">The sequence shown here is derived from an EMBL/GenBank/DDBJ whole genome shotgun (WGS) entry which is preliminary data.</text>
</comment>
<evidence type="ECO:0000313" key="2">
    <source>
        <dbReference type="EMBL" id="CUJ42272.1"/>
    </source>
</evidence>
<keyword evidence="1" id="KW-0812">Transmembrane</keyword>
<name>A0AAD2QDS0_ACHAE</name>
<protein>
    <submittedName>
        <fullName evidence="2">Uncharacterized protein</fullName>
    </submittedName>
</protein>
<evidence type="ECO:0000313" key="3">
    <source>
        <dbReference type="Proteomes" id="UP000044098"/>
    </source>
</evidence>
<reference evidence="2 3" key="1">
    <citation type="submission" date="2015-09" db="EMBL/GenBank/DDBJ databases">
        <authorList>
            <consortium name="Pathogen Informatics"/>
        </authorList>
    </citation>
    <scope>NUCLEOTIDE SEQUENCE [LARGE SCALE GENOMIC DNA]</scope>
    <source>
        <strain evidence="2 3">2789STDY5608625</strain>
    </source>
</reference>
<dbReference type="EMBL" id="CYTK01000006">
    <property type="protein sequence ID" value="CUJ42272.1"/>
    <property type="molecule type" value="Genomic_DNA"/>
</dbReference>